<dbReference type="Gene3D" id="2.30.30.930">
    <property type="match status" value="1"/>
</dbReference>
<dbReference type="EMBL" id="SOEC01000022">
    <property type="protein sequence ID" value="TDX24188.1"/>
    <property type="molecule type" value="Genomic_DNA"/>
</dbReference>
<dbReference type="Gene3D" id="3.30.360.80">
    <property type="match status" value="1"/>
</dbReference>
<keyword evidence="3 9" id="KW-0347">Helicase</keyword>
<dbReference type="GO" id="GO:0003677">
    <property type="term" value="F:DNA binding"/>
    <property type="evidence" value="ECO:0007669"/>
    <property type="project" value="UniProtKB-KW"/>
</dbReference>
<dbReference type="InterPro" id="IPR040765">
    <property type="entry name" value="Tudor_1_RapA"/>
</dbReference>
<dbReference type="InterPro" id="IPR049730">
    <property type="entry name" value="SNF2/RAD54-like_C"/>
</dbReference>
<dbReference type="InterPro" id="IPR040766">
    <property type="entry name" value="Tudor_2_RapA"/>
</dbReference>
<proteinExistence type="inferred from homology"/>
<evidence type="ECO:0000313" key="13">
    <source>
        <dbReference type="Proteomes" id="UP000294489"/>
    </source>
</evidence>
<dbReference type="InterPro" id="IPR038718">
    <property type="entry name" value="SNF2-like_sf"/>
</dbReference>
<dbReference type="Proteomes" id="UP000294489">
    <property type="component" value="Unassembled WGS sequence"/>
</dbReference>
<evidence type="ECO:0000259" key="11">
    <source>
        <dbReference type="PROSITE" id="PS51194"/>
    </source>
</evidence>
<dbReference type="GO" id="GO:0006355">
    <property type="term" value="P:regulation of DNA-templated transcription"/>
    <property type="evidence" value="ECO:0007669"/>
    <property type="project" value="UniProtKB-UniRule"/>
</dbReference>
<evidence type="ECO:0000256" key="7">
    <source>
        <dbReference type="ARBA" id="ARBA00023159"/>
    </source>
</evidence>
<dbReference type="PANTHER" id="PTHR45766">
    <property type="entry name" value="DNA ANNEALING HELICASE AND ENDONUCLEASE ZRANB3 FAMILY MEMBER"/>
    <property type="match status" value="1"/>
</dbReference>
<evidence type="ECO:0000256" key="8">
    <source>
        <dbReference type="ARBA" id="ARBA00023163"/>
    </source>
</evidence>
<dbReference type="GO" id="GO:0005524">
    <property type="term" value="F:ATP binding"/>
    <property type="evidence" value="ECO:0007669"/>
    <property type="project" value="UniProtKB-UniRule"/>
</dbReference>
<dbReference type="InterPro" id="IPR027417">
    <property type="entry name" value="P-loop_NTPase"/>
</dbReference>
<dbReference type="SUPFAM" id="SSF52540">
    <property type="entry name" value="P-loop containing nucleoside triphosphate hydrolases"/>
    <property type="match status" value="2"/>
</dbReference>
<keyword evidence="7 9" id="KW-0010">Activator</keyword>
<name>A0A4R8FJW5_9GAMM</name>
<dbReference type="Pfam" id="PF18339">
    <property type="entry name" value="Tudor_1_RapA"/>
    <property type="match status" value="1"/>
</dbReference>
<dbReference type="InterPro" id="IPR000330">
    <property type="entry name" value="SNF2_N"/>
</dbReference>
<comment type="subunit">
    <text evidence="9">Interacts with the RNAP. Has a higher affinity for the core RNAP than for the holoenzyme. Its ATPase activity is stimulated by binding to RNAP.</text>
</comment>
<evidence type="ECO:0000259" key="10">
    <source>
        <dbReference type="PROSITE" id="PS51192"/>
    </source>
</evidence>
<feature type="domain" description="Helicase C-terminal" evidence="11">
    <location>
        <begin position="498"/>
        <end position="658"/>
    </location>
</feature>
<comment type="similarity">
    <text evidence="9">Belongs to the SNF2/RAD54 helicase family. RapA subfamily.</text>
</comment>
<dbReference type="PROSITE" id="PS51192">
    <property type="entry name" value="HELICASE_ATP_BIND_1"/>
    <property type="match status" value="1"/>
</dbReference>
<dbReference type="Pfam" id="PF00271">
    <property type="entry name" value="Helicase_C"/>
    <property type="match status" value="1"/>
</dbReference>
<dbReference type="HAMAP" id="MF_01821">
    <property type="entry name" value="Helicase_RapA"/>
    <property type="match status" value="1"/>
</dbReference>
<evidence type="ECO:0000256" key="1">
    <source>
        <dbReference type="ARBA" id="ARBA00022741"/>
    </source>
</evidence>
<dbReference type="EC" id="3.6.4.-" evidence="9"/>
<keyword evidence="4 9" id="KW-0067">ATP-binding</keyword>
<dbReference type="Gene3D" id="3.40.50.10810">
    <property type="entry name" value="Tandem AAA-ATPase domain"/>
    <property type="match status" value="1"/>
</dbReference>
<comment type="caution">
    <text evidence="12">The sequence shown here is derived from an EMBL/GenBank/DDBJ whole genome shotgun (WGS) entry which is preliminary data.</text>
</comment>
<keyword evidence="1 9" id="KW-0547">Nucleotide-binding</keyword>
<dbReference type="InterPro" id="IPR022737">
    <property type="entry name" value="RapA_C"/>
</dbReference>
<protein>
    <recommendedName>
        <fullName evidence="9">RNA polymerase-associated protein RapA</fullName>
        <ecNumber evidence="9">3.6.4.-</ecNumber>
    </recommendedName>
    <alternativeName>
        <fullName evidence="9">ATP-dependent helicase HepA</fullName>
    </alternativeName>
</protein>
<dbReference type="Gene3D" id="2.30.30.140">
    <property type="match status" value="1"/>
</dbReference>
<dbReference type="InterPro" id="IPR014001">
    <property type="entry name" value="Helicase_ATP-bd"/>
</dbReference>
<sequence length="978" mass="109395">MSEFIPGQRWISDGEAELGLGTILNVDFRSVTVLFAASQETRTYSVRQAPLTRVVFGSGDRIDAADGWQLIVDDTKEIDGLIVYIGETDDGELCELSEAQIADSMQFNQARDRLLTGQVDRNDWFDLRFRTLHHFHRIEQNPALGLAGPKIDLIPHQLYIADEVSRRHAPRVLLADEVGLGKTIEAGLILHRLLLTGRAQRALILVPDSLTHQWLVELLRRFGLEVTLLDEQQSQAYGDANPFEAGQLVLASQQWLFANPHRQSQADASNWDMLIVDEAHHLDWSPEDSGPGYACVERLAHATPGLLLLTATPEQMGVESHFARLRLLDPDRYHDLAAFKDEEAGYVEVATAIDALDSLPGESAAFTAVERVIDDSDSQALLETLVDAESGEAQRDAARRQLREQLLDRHGTGRVMFRNSRRHVAGFPERRLHTASLELPSAYRRLLRKLGRDEDALDELLIETGLDHPDVLLYLDATYRALSDDPLNAEPWWQIDPRVTWLLELLTDAGRDKVLVIAHDRETATDLAEALRVLGGMHAPVFHEGMSLVERDRAAADFSDEEEGSQVMVCSEIGSEGRNFQFCRHLVMFDLPQHPDQLEQRIGRLDRIGQRHAIEIHVPVFADSPGERLLRWYQEGMDAFSAPHGVGSDLYDAFGDALADALLDPESLDAIIAETRALFETRLAERDAGRNRLLELNACRHERAETVASAIRELDTDKALPRYLDQAFDIFGIDSQDLGGELNHLRAGPHMLDGLPGLAKGEEGFTATTSRSRALARDDVQHLSWEHPLVREIVGRILDGAMGNTALALLNHPAIPAGRLMVELVFRTYCPAPSRLHVNRFLPPTAIRVLLDESGANLSDKVSFTGLAKNLKKVKKAVARDLIKSRHDQLRELLTQGEGEADRELPTIIETAQQRMRDELDGELSRLQALARHNPAVRDDEIQALRDERQALDTAIEGTRLRLDAVRVIVTVDNETRR</sequence>
<keyword evidence="6 9" id="KW-0238">DNA-binding</keyword>
<dbReference type="NCBIfam" id="NF003426">
    <property type="entry name" value="PRK04914.1"/>
    <property type="match status" value="1"/>
</dbReference>
<dbReference type="CDD" id="cd18011">
    <property type="entry name" value="DEXDc_RapA"/>
    <property type="match status" value="1"/>
</dbReference>
<dbReference type="InterPro" id="IPR001650">
    <property type="entry name" value="Helicase_C-like"/>
</dbReference>
<keyword evidence="5 9" id="KW-0805">Transcription regulation</keyword>
<dbReference type="GO" id="GO:0004386">
    <property type="term" value="F:helicase activity"/>
    <property type="evidence" value="ECO:0007669"/>
    <property type="project" value="UniProtKB-UniRule"/>
</dbReference>
<keyword evidence="8 9" id="KW-0804">Transcription</keyword>
<evidence type="ECO:0000313" key="12">
    <source>
        <dbReference type="EMBL" id="TDX24188.1"/>
    </source>
</evidence>
<dbReference type="InterPro" id="IPR057342">
    <property type="entry name" value="DEXDc_RapA"/>
</dbReference>
<dbReference type="OrthoDB" id="9814088at2"/>
<dbReference type="RefSeq" id="WP_134020331.1">
    <property type="nucleotide sequence ID" value="NZ_SOEC01000022.1"/>
</dbReference>
<evidence type="ECO:0000256" key="4">
    <source>
        <dbReference type="ARBA" id="ARBA00022840"/>
    </source>
</evidence>
<evidence type="ECO:0000256" key="9">
    <source>
        <dbReference type="HAMAP-Rule" id="MF_01821"/>
    </source>
</evidence>
<evidence type="ECO:0000256" key="6">
    <source>
        <dbReference type="ARBA" id="ARBA00023125"/>
    </source>
</evidence>
<dbReference type="PROSITE" id="PS51194">
    <property type="entry name" value="HELICASE_CTER"/>
    <property type="match status" value="1"/>
</dbReference>
<accession>A0A4R8FJW5</accession>
<dbReference type="AlphaFoldDB" id="A0A4R8FJW5"/>
<dbReference type="SMART" id="SM00487">
    <property type="entry name" value="DEXDc"/>
    <property type="match status" value="1"/>
</dbReference>
<dbReference type="Pfam" id="PF12137">
    <property type="entry name" value="RapA_C"/>
    <property type="match status" value="1"/>
</dbReference>
<gene>
    <name evidence="9" type="primary">rapA</name>
    <name evidence="12" type="ORF">DFO67_12216</name>
</gene>
<reference evidence="12 13" key="1">
    <citation type="submission" date="2019-03" db="EMBL/GenBank/DDBJ databases">
        <title>Freshwater and sediment microbial communities from various areas in North America, analyzing microbe dynamics in response to fracking.</title>
        <authorList>
            <person name="Lamendella R."/>
        </authorList>
    </citation>
    <scope>NUCLEOTIDE SEQUENCE [LARGE SCALE GENOMIC DNA]</scope>
    <source>
        <strain evidence="12 13">6_TX</strain>
    </source>
</reference>
<evidence type="ECO:0000256" key="5">
    <source>
        <dbReference type="ARBA" id="ARBA00023015"/>
    </source>
</evidence>
<comment type="function">
    <text evidence="9">Transcription regulator that activates transcription by stimulating RNA polymerase (RNAP) recycling in case of stress conditions such as supercoiled DNA or high salt concentrations. Probably acts by releasing the RNAP, when it is trapped or immobilized on tightly supercoiled DNA. Does not activate transcription on linear DNA. Probably not involved in DNA repair.</text>
</comment>
<keyword evidence="2 9" id="KW-0378">Hydrolase</keyword>
<dbReference type="PANTHER" id="PTHR45766:SF6">
    <property type="entry name" value="SWI_SNF-RELATED MATRIX-ASSOCIATED ACTIN-DEPENDENT REGULATOR OF CHROMATIN SUBFAMILY A-LIKE PROTEIN 1"/>
    <property type="match status" value="1"/>
</dbReference>
<feature type="domain" description="Helicase ATP-binding" evidence="10">
    <location>
        <begin position="163"/>
        <end position="331"/>
    </location>
</feature>
<feature type="binding site" evidence="9">
    <location>
        <begin position="176"/>
        <end position="183"/>
    </location>
    <ligand>
        <name>ATP</name>
        <dbReference type="ChEBI" id="CHEBI:30616"/>
    </ligand>
</feature>
<dbReference type="SMART" id="SM00490">
    <property type="entry name" value="HELICc"/>
    <property type="match status" value="1"/>
</dbReference>
<dbReference type="CDD" id="cd18793">
    <property type="entry name" value="SF2_C_SNF"/>
    <property type="match status" value="1"/>
</dbReference>
<evidence type="ECO:0000256" key="2">
    <source>
        <dbReference type="ARBA" id="ARBA00022801"/>
    </source>
</evidence>
<dbReference type="Gene3D" id="6.10.140.1500">
    <property type="match status" value="1"/>
</dbReference>
<feature type="short sequence motif" description="DEAH box" evidence="9">
    <location>
        <begin position="277"/>
        <end position="280"/>
    </location>
</feature>
<dbReference type="Pfam" id="PF18337">
    <property type="entry name" value="Tudor_RapA"/>
    <property type="match status" value="1"/>
</dbReference>
<evidence type="ECO:0000256" key="3">
    <source>
        <dbReference type="ARBA" id="ARBA00022806"/>
    </source>
</evidence>
<dbReference type="Pfam" id="PF00176">
    <property type="entry name" value="SNF2-rel_dom"/>
    <property type="match status" value="1"/>
</dbReference>
<dbReference type="InterPro" id="IPR023949">
    <property type="entry name" value="Helicase_RapA"/>
</dbReference>
<organism evidence="12 13">
    <name type="scientific">Modicisalibacter xianhensis</name>
    <dbReference type="NCBI Taxonomy" id="442341"/>
    <lineage>
        <taxon>Bacteria</taxon>
        <taxon>Pseudomonadati</taxon>
        <taxon>Pseudomonadota</taxon>
        <taxon>Gammaproteobacteria</taxon>
        <taxon>Oceanospirillales</taxon>
        <taxon>Halomonadaceae</taxon>
        <taxon>Modicisalibacter</taxon>
    </lineage>
</organism>
<dbReference type="GO" id="GO:0016817">
    <property type="term" value="F:hydrolase activity, acting on acid anhydrides"/>
    <property type="evidence" value="ECO:0007669"/>
    <property type="project" value="InterPro"/>
</dbReference>
<dbReference type="Gene3D" id="3.40.50.300">
    <property type="entry name" value="P-loop containing nucleotide triphosphate hydrolases"/>
    <property type="match status" value="1"/>
</dbReference>